<keyword evidence="2" id="KW-0614">Plasmid</keyword>
<sequence length="74" mass="8111">MKIVSGAVTALLFIGVVIGVWRWLGDDQPLLSPEWFESSTQKFEDLGEVGNQLVEKLPDPESVSPSLPELGDDQ</sequence>
<dbReference type="Proteomes" id="UP000076929">
    <property type="component" value="Plasmid pCRULAC1"/>
</dbReference>
<dbReference type="AlphaFoldDB" id="A0A172QXT9"/>
<keyword evidence="3" id="KW-1185">Reference proteome</keyword>
<proteinExistence type="predicted"/>
<evidence type="ECO:0000313" key="2">
    <source>
        <dbReference type="EMBL" id="ANE05460.1"/>
    </source>
</evidence>
<evidence type="ECO:0000313" key="3">
    <source>
        <dbReference type="Proteomes" id="UP000076929"/>
    </source>
</evidence>
<accession>A0A172QXT9</accession>
<reference evidence="2 3" key="1">
    <citation type="submission" date="2016-05" db="EMBL/GenBank/DDBJ databases">
        <title>Complete genome sequence of Corynebacterium crudilactis, a new Corynebacterium species isolated from raw cow's milk.</title>
        <authorList>
            <person name="Christian R."/>
            <person name="Zimmermann J."/>
            <person name="Lipski A."/>
            <person name="Kalinowski J."/>
        </authorList>
    </citation>
    <scope>NUCLEOTIDE SEQUENCE [LARGE SCALE GENOMIC DNA]</scope>
    <source>
        <strain evidence="2 3">JZ16</strain>
        <plasmid evidence="2 3">pCRULAC1</plasmid>
    </source>
</reference>
<gene>
    <name evidence="2" type="ORF">ccrud_14055</name>
</gene>
<name>A0A172QXT9_9CORY</name>
<dbReference type="RefSeq" id="WP_066570137.1">
    <property type="nucleotide sequence ID" value="NZ_CP015623.1"/>
</dbReference>
<geneLocation type="plasmid" evidence="2 3">
    <name>pCRULAC1</name>
</geneLocation>
<organism evidence="2 3">
    <name type="scientific">Corynebacterium crudilactis</name>
    <dbReference type="NCBI Taxonomy" id="1652495"/>
    <lineage>
        <taxon>Bacteria</taxon>
        <taxon>Bacillati</taxon>
        <taxon>Actinomycetota</taxon>
        <taxon>Actinomycetes</taxon>
        <taxon>Mycobacteriales</taxon>
        <taxon>Corynebacteriaceae</taxon>
        <taxon>Corynebacterium</taxon>
    </lineage>
</organism>
<dbReference type="EMBL" id="CP015623">
    <property type="protein sequence ID" value="ANE05460.1"/>
    <property type="molecule type" value="Genomic_DNA"/>
</dbReference>
<protein>
    <submittedName>
        <fullName evidence="2">Uncharacterized protein</fullName>
    </submittedName>
</protein>
<feature type="region of interest" description="Disordered" evidence="1">
    <location>
        <begin position="55"/>
        <end position="74"/>
    </location>
</feature>
<dbReference type="KEGG" id="ccjz:ccrud_14055"/>
<evidence type="ECO:0000256" key="1">
    <source>
        <dbReference type="SAM" id="MobiDB-lite"/>
    </source>
</evidence>